<accession>A0A0W8FLH1</accession>
<organism evidence="1">
    <name type="scientific">hydrocarbon metagenome</name>
    <dbReference type="NCBI Taxonomy" id="938273"/>
    <lineage>
        <taxon>unclassified sequences</taxon>
        <taxon>metagenomes</taxon>
        <taxon>ecological metagenomes</taxon>
    </lineage>
</organism>
<proteinExistence type="predicted"/>
<protein>
    <submittedName>
        <fullName evidence="1">Uncharacterized protein</fullName>
    </submittedName>
</protein>
<dbReference type="AlphaFoldDB" id="A0A0W8FLH1"/>
<sequence>MPPRYPLTGCATEGSAIKTKDITLPGSDAYQAAASNLNSIC</sequence>
<evidence type="ECO:0000313" key="1">
    <source>
        <dbReference type="EMBL" id="KUG21744.1"/>
    </source>
</evidence>
<dbReference type="EMBL" id="LNQE01001025">
    <property type="protein sequence ID" value="KUG21744.1"/>
    <property type="molecule type" value="Genomic_DNA"/>
</dbReference>
<comment type="caution">
    <text evidence="1">The sequence shown here is derived from an EMBL/GenBank/DDBJ whole genome shotgun (WGS) entry which is preliminary data.</text>
</comment>
<reference evidence="1" key="1">
    <citation type="journal article" date="2015" name="Proc. Natl. Acad. Sci. U.S.A.">
        <title>Networks of energetic and metabolic interactions define dynamics in microbial communities.</title>
        <authorList>
            <person name="Embree M."/>
            <person name="Liu J.K."/>
            <person name="Al-Bassam M.M."/>
            <person name="Zengler K."/>
        </authorList>
    </citation>
    <scope>NUCLEOTIDE SEQUENCE</scope>
</reference>
<name>A0A0W8FLH1_9ZZZZ</name>
<gene>
    <name evidence="1" type="ORF">ASZ90_008497</name>
</gene>